<dbReference type="InterPro" id="IPR001940">
    <property type="entry name" value="Peptidase_S1C"/>
</dbReference>
<evidence type="ECO:0000259" key="4">
    <source>
        <dbReference type="PROSITE" id="PS50106"/>
    </source>
</evidence>
<dbReference type="GO" id="GO:0006508">
    <property type="term" value="P:proteolysis"/>
    <property type="evidence" value="ECO:0007669"/>
    <property type="project" value="UniProtKB-KW"/>
</dbReference>
<proteinExistence type="inferred from homology"/>
<gene>
    <name evidence="5" type="ORF">EW093_14510</name>
</gene>
<dbReference type="SUPFAM" id="SSF50156">
    <property type="entry name" value="PDZ domain-like"/>
    <property type="match status" value="2"/>
</dbReference>
<dbReference type="InterPro" id="IPR009003">
    <property type="entry name" value="Peptidase_S1_PA"/>
</dbReference>
<keyword evidence="3" id="KW-0378">Hydrolase</keyword>
<dbReference type="PROSITE" id="PS50106">
    <property type="entry name" value="PDZ"/>
    <property type="match status" value="1"/>
</dbReference>
<sequence>MLKKILILSLSIFLIGCTTSRSYLESRYINIAEEVLPSVVEIISVGIEEDSKNKWFDFFQDQEDFQRDDINTGVGSGVILYKESDSYFILTNKHVVGNLDEVSVLLYNNELLKGSVIGFDVRFDIAVVKIETDLELSVAEISLSSRLRVGQFVAALGSPMSYAQSISMGIISNIGRFGGPKDNLSNYIQTDAAINHGNSGGPLVNMKGEVVGINTWISSPTSGNIGLGFSMPIENVYPSFLSIIENGFVPVGWIGISSYGFPDSDFYNVNSGAFINQVVVGSPAYKTGLLPGDIILGINETKISSSEELFLKISLLKPKDIANLKINRYSDELNISLELGESDKNVLETSKNVFPGFILSENENGLKIIEILPKSIGLSSGFKKGDIISSINGNRVIELQEFYKFINLGNNQLIITREDKELQLELKY</sequence>
<evidence type="ECO:0000256" key="3">
    <source>
        <dbReference type="ARBA" id="ARBA00022801"/>
    </source>
</evidence>
<dbReference type="AlphaFoldDB" id="A0A5C1QHY4"/>
<dbReference type="RefSeq" id="WP_149569096.1">
    <property type="nucleotide sequence ID" value="NZ_CP035807.1"/>
</dbReference>
<evidence type="ECO:0000313" key="6">
    <source>
        <dbReference type="Proteomes" id="UP000323824"/>
    </source>
</evidence>
<dbReference type="SUPFAM" id="SSF50494">
    <property type="entry name" value="Trypsin-like serine proteases"/>
    <property type="match status" value="1"/>
</dbReference>
<dbReference type="Pfam" id="PF13365">
    <property type="entry name" value="Trypsin_2"/>
    <property type="match status" value="1"/>
</dbReference>
<evidence type="ECO:0000256" key="1">
    <source>
        <dbReference type="ARBA" id="ARBA00010541"/>
    </source>
</evidence>
<dbReference type="OrthoDB" id="9758917at2"/>
<dbReference type="Pfam" id="PF13180">
    <property type="entry name" value="PDZ_2"/>
    <property type="match status" value="1"/>
</dbReference>
<feature type="domain" description="PDZ" evidence="4">
    <location>
        <begin position="252"/>
        <end position="305"/>
    </location>
</feature>
<dbReference type="Gene3D" id="2.30.42.10">
    <property type="match status" value="2"/>
</dbReference>
<dbReference type="KEGG" id="sper:EW093_14510"/>
<dbReference type="InterPro" id="IPR001478">
    <property type="entry name" value="PDZ"/>
</dbReference>
<evidence type="ECO:0000256" key="2">
    <source>
        <dbReference type="ARBA" id="ARBA00022670"/>
    </source>
</evidence>
<keyword evidence="6" id="KW-1185">Reference proteome</keyword>
<reference evidence="5 6" key="2">
    <citation type="submission" date="2019-09" db="EMBL/GenBank/DDBJ databases">
        <title>Complete Genome Sequence and Methylome Analysis of free living Spirochaetas.</title>
        <authorList>
            <person name="Leshcheva N."/>
            <person name="Mikheeva N."/>
        </authorList>
    </citation>
    <scope>NUCLEOTIDE SEQUENCE [LARGE SCALE GENOMIC DNA]</scope>
    <source>
        <strain evidence="5 6">P</strain>
    </source>
</reference>
<keyword evidence="2" id="KW-0645">Protease</keyword>
<dbReference type="Gene3D" id="2.40.10.120">
    <property type="match status" value="1"/>
</dbReference>
<dbReference type="EMBL" id="CP035807">
    <property type="protein sequence ID" value="QEN05862.1"/>
    <property type="molecule type" value="Genomic_DNA"/>
</dbReference>
<dbReference type="Proteomes" id="UP000323824">
    <property type="component" value="Chromosome"/>
</dbReference>
<name>A0A5C1QHY4_9SPIO</name>
<dbReference type="InterPro" id="IPR036034">
    <property type="entry name" value="PDZ_sf"/>
</dbReference>
<dbReference type="SMART" id="SM00228">
    <property type="entry name" value="PDZ"/>
    <property type="match status" value="2"/>
</dbReference>
<dbReference type="PRINTS" id="PR00834">
    <property type="entry name" value="PROTEASES2C"/>
</dbReference>
<evidence type="ECO:0000313" key="5">
    <source>
        <dbReference type="EMBL" id="QEN05862.1"/>
    </source>
</evidence>
<protein>
    <submittedName>
        <fullName evidence="5">PDZ domain-containing protein</fullName>
    </submittedName>
</protein>
<organism evidence="5 6">
    <name type="scientific">Thiospirochaeta perfilievii</name>
    <dbReference type="NCBI Taxonomy" id="252967"/>
    <lineage>
        <taxon>Bacteria</taxon>
        <taxon>Pseudomonadati</taxon>
        <taxon>Spirochaetota</taxon>
        <taxon>Spirochaetia</taxon>
        <taxon>Spirochaetales</taxon>
        <taxon>Spirochaetaceae</taxon>
        <taxon>Thiospirochaeta</taxon>
    </lineage>
</organism>
<reference evidence="5 6" key="1">
    <citation type="submission" date="2019-02" db="EMBL/GenBank/DDBJ databases">
        <authorList>
            <person name="Fomenkov A."/>
            <person name="Dubinina G."/>
            <person name="Grabovich M."/>
            <person name="Vincze T."/>
            <person name="Roberts R.J."/>
        </authorList>
    </citation>
    <scope>NUCLEOTIDE SEQUENCE [LARGE SCALE GENOMIC DNA]</scope>
    <source>
        <strain evidence="5 6">P</strain>
    </source>
</reference>
<accession>A0A5C1QHY4</accession>
<comment type="similarity">
    <text evidence="1">Belongs to the peptidase S1C family.</text>
</comment>
<dbReference type="PANTHER" id="PTHR22939">
    <property type="entry name" value="SERINE PROTEASE FAMILY S1C HTRA-RELATED"/>
    <property type="match status" value="1"/>
</dbReference>
<dbReference type="PROSITE" id="PS51257">
    <property type="entry name" value="PROKAR_LIPOPROTEIN"/>
    <property type="match status" value="1"/>
</dbReference>
<dbReference type="PANTHER" id="PTHR22939:SF129">
    <property type="entry name" value="SERINE PROTEASE HTRA2, MITOCHONDRIAL"/>
    <property type="match status" value="1"/>
</dbReference>
<dbReference type="GO" id="GO:0004252">
    <property type="term" value="F:serine-type endopeptidase activity"/>
    <property type="evidence" value="ECO:0007669"/>
    <property type="project" value="InterPro"/>
</dbReference>